<proteinExistence type="predicted"/>
<protein>
    <submittedName>
        <fullName evidence="2">Uncharacterized protein</fullName>
    </submittedName>
</protein>
<feature type="transmembrane region" description="Helical" evidence="1">
    <location>
        <begin position="46"/>
        <end position="70"/>
    </location>
</feature>
<dbReference type="AlphaFoldDB" id="A0A4U1CXH4"/>
<feature type="transmembrane region" description="Helical" evidence="1">
    <location>
        <begin position="12"/>
        <end position="34"/>
    </location>
</feature>
<keyword evidence="3" id="KW-1185">Reference proteome</keyword>
<comment type="caution">
    <text evidence="2">The sequence shown here is derived from an EMBL/GenBank/DDBJ whole genome shotgun (WGS) entry which is preliminary data.</text>
</comment>
<sequence>MNITLITNTARQLYRTINFCILLVTIIWSLVFALQLLNSPITELLTFYLLLFSVPVFIIGIISTVVVLMINKSVIISELQVQQLILNIEKSDYQNGIFTKIRPRNNYITVQNRYYKINSNEALMLLEISKDTGIEVKLKQWQFIDLNQSPKALFDDSMGLLWGSS</sequence>
<keyword evidence="1" id="KW-1133">Transmembrane helix</keyword>
<evidence type="ECO:0000313" key="2">
    <source>
        <dbReference type="EMBL" id="TKC12119.1"/>
    </source>
</evidence>
<dbReference type="EMBL" id="SWBR01000001">
    <property type="protein sequence ID" value="TKC12119.1"/>
    <property type="molecule type" value="Genomic_DNA"/>
</dbReference>
<organism evidence="2 3">
    <name type="scientific">Pedobacter polaris</name>
    <dbReference type="NCBI Taxonomy" id="2571273"/>
    <lineage>
        <taxon>Bacteria</taxon>
        <taxon>Pseudomonadati</taxon>
        <taxon>Bacteroidota</taxon>
        <taxon>Sphingobacteriia</taxon>
        <taxon>Sphingobacteriales</taxon>
        <taxon>Sphingobacteriaceae</taxon>
        <taxon>Pedobacter</taxon>
    </lineage>
</organism>
<dbReference type="Proteomes" id="UP000309488">
    <property type="component" value="Unassembled WGS sequence"/>
</dbReference>
<reference evidence="2 3" key="1">
    <citation type="submission" date="2019-04" db="EMBL/GenBank/DDBJ databases">
        <title>Pedobacter sp. RP-3-22 sp. nov., isolated from Arctic soil.</title>
        <authorList>
            <person name="Dahal R.H."/>
            <person name="Kim D.-U."/>
        </authorList>
    </citation>
    <scope>NUCLEOTIDE SEQUENCE [LARGE SCALE GENOMIC DNA]</scope>
    <source>
        <strain evidence="2 3">RP-3-22</strain>
    </source>
</reference>
<accession>A0A4U1CXH4</accession>
<keyword evidence="1" id="KW-0472">Membrane</keyword>
<evidence type="ECO:0000256" key="1">
    <source>
        <dbReference type="SAM" id="Phobius"/>
    </source>
</evidence>
<evidence type="ECO:0000313" key="3">
    <source>
        <dbReference type="Proteomes" id="UP000309488"/>
    </source>
</evidence>
<keyword evidence="1" id="KW-0812">Transmembrane</keyword>
<gene>
    <name evidence="2" type="ORF">FA048_00430</name>
</gene>
<name>A0A4U1CXH4_9SPHI</name>
<dbReference type="RefSeq" id="WP_136838032.1">
    <property type="nucleotide sequence ID" value="NZ_SWBR01000001.1"/>
</dbReference>